<reference evidence="27" key="1">
    <citation type="submission" date="2025-08" db="UniProtKB">
        <authorList>
            <consortium name="Ensembl"/>
        </authorList>
    </citation>
    <scope>IDENTIFICATION</scope>
</reference>
<feature type="transmembrane region" description="Helical" evidence="25">
    <location>
        <begin position="1354"/>
        <end position="1379"/>
    </location>
</feature>
<evidence type="ECO:0000256" key="8">
    <source>
        <dbReference type="ARBA" id="ARBA00022723"/>
    </source>
</evidence>
<dbReference type="InterPro" id="IPR005447">
    <property type="entry name" value="VDCC_N_a1su"/>
</dbReference>
<dbReference type="PRINTS" id="PR01631">
    <property type="entry name" value="NVDCCALPHA1"/>
</dbReference>
<feature type="glycosylation site" description="N-linked (GlcNAc...) asparagine" evidence="21">
    <location>
        <position position="265"/>
    </location>
</feature>
<evidence type="ECO:0000256" key="4">
    <source>
        <dbReference type="ARBA" id="ARBA00022553"/>
    </source>
</evidence>
<organism evidence="27 28">
    <name type="scientific">Leptobrachium leishanense</name>
    <name type="common">Leishan spiny toad</name>
    <dbReference type="NCBI Taxonomy" id="445787"/>
    <lineage>
        <taxon>Eukaryota</taxon>
        <taxon>Metazoa</taxon>
        <taxon>Chordata</taxon>
        <taxon>Craniata</taxon>
        <taxon>Vertebrata</taxon>
        <taxon>Euteleostomi</taxon>
        <taxon>Amphibia</taxon>
        <taxon>Batrachia</taxon>
        <taxon>Anura</taxon>
        <taxon>Pelobatoidea</taxon>
        <taxon>Megophryidae</taxon>
        <taxon>Leptobrachium</taxon>
    </lineage>
</organism>
<keyword evidence="16 21" id="KW-0325">Glycoprotein</keyword>
<feature type="transmembrane region" description="Helical" evidence="25">
    <location>
        <begin position="572"/>
        <end position="594"/>
    </location>
</feature>
<keyword evidence="7 25" id="KW-0812">Transmembrane</keyword>
<evidence type="ECO:0000256" key="6">
    <source>
        <dbReference type="ARBA" id="ARBA00022673"/>
    </source>
</evidence>
<feature type="transmembrane region" description="Helical" evidence="25">
    <location>
        <begin position="1149"/>
        <end position="1169"/>
    </location>
</feature>
<feature type="compositionally biased region" description="Basic and acidic residues" evidence="24">
    <location>
        <begin position="2001"/>
        <end position="2010"/>
    </location>
</feature>
<evidence type="ECO:0000256" key="25">
    <source>
        <dbReference type="SAM" id="Phobius"/>
    </source>
</evidence>
<dbReference type="GO" id="GO:0005891">
    <property type="term" value="C:voltage-gated calcium channel complex"/>
    <property type="evidence" value="ECO:0007669"/>
    <property type="project" value="InterPro"/>
</dbReference>
<evidence type="ECO:0000256" key="11">
    <source>
        <dbReference type="ARBA" id="ARBA00022882"/>
    </source>
</evidence>
<dbReference type="FunFam" id="1.10.287.70:FF:000023">
    <property type="entry name" value="Voltage-dependent R-type calcium channel subunit alpha"/>
    <property type="match status" value="1"/>
</dbReference>
<feature type="compositionally biased region" description="Basic residues" evidence="24">
    <location>
        <begin position="2011"/>
        <end position="2024"/>
    </location>
</feature>
<evidence type="ECO:0000256" key="22">
    <source>
        <dbReference type="RuleBase" id="RU003808"/>
    </source>
</evidence>
<evidence type="ECO:0000256" key="16">
    <source>
        <dbReference type="ARBA" id="ARBA00023180"/>
    </source>
</evidence>
<feature type="transmembrane region" description="Helical" evidence="25">
    <location>
        <begin position="1111"/>
        <end position="1129"/>
    </location>
</feature>
<feature type="transmembrane region" description="Helical" evidence="25">
    <location>
        <begin position="650"/>
        <end position="672"/>
    </location>
</feature>
<feature type="transmembrane region" description="Helical" evidence="25">
    <location>
        <begin position="1644"/>
        <end position="1668"/>
    </location>
</feature>
<evidence type="ECO:0000256" key="20">
    <source>
        <dbReference type="PIRSR" id="PIRSR602077-1"/>
    </source>
</evidence>
<dbReference type="GeneTree" id="ENSGT00940000155275"/>
<keyword evidence="11 22" id="KW-0851">Voltage-gated channel</keyword>
<feature type="compositionally biased region" description="Basic residues" evidence="24">
    <location>
        <begin position="959"/>
        <end position="968"/>
    </location>
</feature>
<dbReference type="Pfam" id="PF00520">
    <property type="entry name" value="Ion_trans"/>
    <property type="match status" value="4"/>
</dbReference>
<dbReference type="SUPFAM" id="SSF81324">
    <property type="entry name" value="Voltage-gated potassium channels"/>
    <property type="match status" value="4"/>
</dbReference>
<dbReference type="GO" id="GO:0098703">
    <property type="term" value="P:calcium ion import across plasma membrane"/>
    <property type="evidence" value="ECO:0007669"/>
    <property type="project" value="TreeGrafter"/>
</dbReference>
<keyword evidence="5 22" id="KW-0109">Calcium transport</keyword>
<reference evidence="27" key="2">
    <citation type="submission" date="2025-09" db="UniProtKB">
        <authorList>
            <consortium name="Ensembl"/>
        </authorList>
    </citation>
    <scope>IDENTIFICATION</scope>
</reference>
<feature type="region of interest" description="Disordered" evidence="24">
    <location>
        <begin position="1891"/>
        <end position="1916"/>
    </location>
</feature>
<dbReference type="Pfam" id="PF16905">
    <property type="entry name" value="GPHH"/>
    <property type="match status" value="1"/>
</dbReference>
<evidence type="ECO:0000259" key="26">
    <source>
        <dbReference type="SMART" id="SM01062"/>
    </source>
</evidence>
<evidence type="ECO:0000256" key="13">
    <source>
        <dbReference type="ARBA" id="ARBA00023065"/>
    </source>
</evidence>
<feature type="transmembrane region" description="Helical" evidence="25">
    <location>
        <begin position="1435"/>
        <end position="1453"/>
    </location>
</feature>
<evidence type="ECO:0000256" key="18">
    <source>
        <dbReference type="ARBA" id="ARBA00036634"/>
    </source>
</evidence>
<dbReference type="InterPro" id="IPR014873">
    <property type="entry name" value="VDCC_a1su_IQ"/>
</dbReference>
<comment type="catalytic activity">
    <reaction evidence="18">
        <text>Ca(2+)(in) = Ca(2+)(out)</text>
        <dbReference type="Rhea" id="RHEA:29671"/>
        <dbReference type="ChEBI" id="CHEBI:29108"/>
    </reaction>
</comment>
<proteinExistence type="inferred from homology"/>
<evidence type="ECO:0000256" key="12">
    <source>
        <dbReference type="ARBA" id="ARBA00022989"/>
    </source>
</evidence>
<feature type="compositionally biased region" description="Basic and acidic residues" evidence="24">
    <location>
        <begin position="2025"/>
        <end position="2056"/>
    </location>
</feature>
<dbReference type="FunFam" id="1.20.120.350:FF:000015">
    <property type="entry name" value="Voltage-dependent N-type calcium channel subunit alpha"/>
    <property type="match status" value="1"/>
</dbReference>
<feature type="compositionally biased region" description="Polar residues" evidence="24">
    <location>
        <begin position="2089"/>
        <end position="2120"/>
    </location>
</feature>
<keyword evidence="8 20" id="KW-0479">Metal-binding</keyword>
<keyword evidence="9" id="KW-0677">Repeat</keyword>
<feature type="compositionally biased region" description="Low complexity" evidence="24">
    <location>
        <begin position="799"/>
        <end position="811"/>
    </location>
</feature>
<dbReference type="FunFam" id="1.20.120.350:FF:000001">
    <property type="entry name" value="Voltage-dependent L-type calcium channel subunit alpha"/>
    <property type="match status" value="1"/>
</dbReference>
<evidence type="ECO:0000256" key="24">
    <source>
        <dbReference type="SAM" id="MobiDB-lite"/>
    </source>
</evidence>
<dbReference type="Ensembl" id="ENSLLET00000050644.1">
    <property type="protein sequence ID" value="ENSLLEP00000048748.1"/>
    <property type="gene ID" value="ENSLLEG00000022977.1"/>
</dbReference>
<feature type="compositionally biased region" description="Basic and acidic residues" evidence="24">
    <location>
        <begin position="860"/>
        <end position="880"/>
    </location>
</feature>
<dbReference type="GO" id="GO:0046872">
    <property type="term" value="F:metal ion binding"/>
    <property type="evidence" value="ECO:0007669"/>
    <property type="project" value="UniProtKB-KW"/>
</dbReference>
<dbReference type="PRINTS" id="PR00167">
    <property type="entry name" value="CACHANNEL"/>
</dbReference>
<dbReference type="InterPro" id="IPR031649">
    <property type="entry name" value="GPHH_dom"/>
</dbReference>
<evidence type="ECO:0000313" key="27">
    <source>
        <dbReference type="Ensembl" id="ENSLLEP00000048748.1"/>
    </source>
</evidence>
<feature type="region of interest" description="Disordered" evidence="24">
    <location>
        <begin position="1"/>
        <end position="39"/>
    </location>
</feature>
<feature type="compositionally biased region" description="Basic and acidic residues" evidence="24">
    <location>
        <begin position="2073"/>
        <end position="2088"/>
    </location>
</feature>
<dbReference type="Proteomes" id="UP000694569">
    <property type="component" value="Unplaced"/>
</dbReference>
<name>A0A8C5RCA0_9ANUR</name>
<feature type="transmembrane region" description="Helical" evidence="25">
    <location>
        <begin position="472"/>
        <end position="490"/>
    </location>
</feature>
<feature type="domain" description="Voltage-dependent calcium channel alpha-1 subunit IQ" evidence="26">
    <location>
        <begin position="1806"/>
        <end position="1840"/>
    </location>
</feature>
<feature type="compositionally biased region" description="Low complexity" evidence="24">
    <location>
        <begin position="23"/>
        <end position="35"/>
    </location>
</feature>
<dbReference type="PANTHER" id="PTHR45628">
    <property type="entry name" value="VOLTAGE-DEPENDENT CALCIUM CHANNEL TYPE A SUBUNIT ALPHA-1"/>
    <property type="match status" value="1"/>
</dbReference>
<evidence type="ECO:0000256" key="21">
    <source>
        <dbReference type="PIRSR" id="PIRSR602077-3"/>
    </source>
</evidence>
<dbReference type="OrthoDB" id="431720at2759"/>
<feature type="binding site" evidence="20">
    <location>
        <position position="1325"/>
    </location>
    <ligand>
        <name>Ca(2+)</name>
        <dbReference type="ChEBI" id="CHEBI:29108"/>
    </ligand>
</feature>
<dbReference type="InterPro" id="IPR027359">
    <property type="entry name" value="Volt_channel_dom_sf"/>
</dbReference>
<keyword evidence="14 25" id="KW-0472">Membrane</keyword>
<dbReference type="FunFam" id="1.10.287.70:FF:000025">
    <property type="entry name" value="Voltage-dependent R-type calcium channel subunit alpha"/>
    <property type="match status" value="1"/>
</dbReference>
<dbReference type="Pfam" id="PF08763">
    <property type="entry name" value="Ca_chan_IQ"/>
    <property type="match status" value="1"/>
</dbReference>
<evidence type="ECO:0000256" key="9">
    <source>
        <dbReference type="ARBA" id="ARBA00022737"/>
    </source>
</evidence>
<comment type="function">
    <text evidence="19">Voltage-sensitive calcium channels (VSCC) mediate the entry of calcium ions into excitable cells and are also involved in a variety of calcium-dependent processes, including muscle contraction, hormone or neurotransmitter release, gene expression, cell motility, cell division and cell death. This alpha-1B subunit gives rise to N-type calcium currents. N-type calcium channels belong to the 'high-voltage activated' (HVA) group. They are involved in pain signaling. Calcium channels containing alpha-1B subunit may play a role in directed migration of immature neurons. Mediates Ca(2+) release probability at hippocampal neuronal soma and synaptic terminals.</text>
</comment>
<dbReference type="SMART" id="SM01062">
    <property type="entry name" value="Ca_chan_IQ"/>
    <property type="match status" value="1"/>
</dbReference>
<feature type="transmembrane region" description="Helical" evidence="25">
    <location>
        <begin position="447"/>
        <end position="466"/>
    </location>
</feature>
<dbReference type="GO" id="GO:0045202">
    <property type="term" value="C:synapse"/>
    <property type="evidence" value="ECO:0007669"/>
    <property type="project" value="GOC"/>
</dbReference>
<keyword evidence="28" id="KW-1185">Reference proteome</keyword>
<dbReference type="GO" id="GO:0008331">
    <property type="term" value="F:high voltage-gated calcium channel activity"/>
    <property type="evidence" value="ECO:0007669"/>
    <property type="project" value="TreeGrafter"/>
</dbReference>
<accession>A0A8C5RCA0</accession>
<evidence type="ECO:0000256" key="1">
    <source>
        <dbReference type="ARBA" id="ARBA00004141"/>
    </source>
</evidence>
<evidence type="ECO:0000256" key="5">
    <source>
        <dbReference type="ARBA" id="ARBA00022568"/>
    </source>
</evidence>
<feature type="transmembrane region" description="Helical" evidence="25">
    <location>
        <begin position="155"/>
        <end position="175"/>
    </location>
</feature>
<evidence type="ECO:0000256" key="17">
    <source>
        <dbReference type="ARBA" id="ARBA00023303"/>
    </source>
</evidence>
<feature type="compositionally biased region" description="Basic and acidic residues" evidence="24">
    <location>
        <begin position="888"/>
        <end position="897"/>
    </location>
</feature>
<keyword evidence="15" id="KW-1015">Disulfide bond</keyword>
<evidence type="ECO:0000256" key="23">
    <source>
        <dbReference type="SAM" id="Coils"/>
    </source>
</evidence>
<feature type="transmembrane region" description="Helical" evidence="25">
    <location>
        <begin position="286"/>
        <end position="307"/>
    </location>
</feature>
<dbReference type="FunFam" id="1.20.120.350:FF:000013">
    <property type="entry name" value="Voltage-dependent N-type calcium channel subunit alpha"/>
    <property type="match status" value="1"/>
</dbReference>
<protein>
    <recommendedName>
        <fullName evidence="22">Voltage-dependent N-type calcium channel subunit alpha</fullName>
    </recommendedName>
</protein>
<dbReference type="FunFam" id="1.20.120.350:FF:000011">
    <property type="entry name" value="Voltage-dependent N-type calcium channel subunit alpha"/>
    <property type="match status" value="1"/>
</dbReference>
<evidence type="ECO:0000256" key="14">
    <source>
        <dbReference type="ARBA" id="ARBA00023136"/>
    </source>
</evidence>
<keyword evidence="3" id="KW-0813">Transport</keyword>
<feature type="transmembrane region" description="Helical" evidence="25">
    <location>
        <begin position="319"/>
        <end position="341"/>
    </location>
</feature>
<feature type="transmembrane region" description="Helical" evidence="25">
    <location>
        <begin position="1557"/>
        <end position="1584"/>
    </location>
</feature>
<dbReference type="Gene3D" id="6.10.250.2500">
    <property type="match status" value="1"/>
</dbReference>
<feature type="compositionally biased region" description="Polar residues" evidence="24">
    <location>
        <begin position="1021"/>
        <end position="1030"/>
    </location>
</feature>
<comment type="subcellular location">
    <subcellularLocation>
        <location evidence="1 22">Membrane</location>
        <topology evidence="1 22">Multi-pass membrane protein</topology>
    </subcellularLocation>
</comment>
<dbReference type="InterPro" id="IPR002077">
    <property type="entry name" value="VDCCAlpha1"/>
</dbReference>
<feature type="transmembrane region" description="Helical" evidence="25">
    <location>
        <begin position="123"/>
        <end position="143"/>
    </location>
</feature>
<evidence type="ECO:0000256" key="7">
    <source>
        <dbReference type="ARBA" id="ARBA00022692"/>
    </source>
</evidence>
<keyword evidence="17" id="KW-0407">Ion channel</keyword>
<keyword evidence="4" id="KW-0597">Phosphoprotein</keyword>
<evidence type="ECO:0000256" key="2">
    <source>
        <dbReference type="ARBA" id="ARBA00005685"/>
    </source>
</evidence>
<feature type="region of interest" description="Disordered" evidence="24">
    <location>
        <begin position="774"/>
        <end position="1035"/>
    </location>
</feature>
<dbReference type="InterPro" id="IPR050599">
    <property type="entry name" value="VDCC_alpha-1_subunit"/>
</dbReference>
<evidence type="ECO:0000256" key="19">
    <source>
        <dbReference type="ARBA" id="ARBA00049617"/>
    </source>
</evidence>
<dbReference type="FunFam" id="1.10.238.10:FF:000063">
    <property type="entry name" value="Voltage-dependent N-type calcium channel subunit alpha"/>
    <property type="match status" value="1"/>
</dbReference>
<dbReference type="GO" id="GO:0007268">
    <property type="term" value="P:chemical synaptic transmission"/>
    <property type="evidence" value="ECO:0007669"/>
    <property type="project" value="TreeGrafter"/>
</dbReference>
<dbReference type="Gene3D" id="1.10.287.70">
    <property type="match status" value="4"/>
</dbReference>
<feature type="compositionally biased region" description="Basic and acidic residues" evidence="24">
    <location>
        <begin position="974"/>
        <end position="1001"/>
    </location>
</feature>
<feature type="transmembrane region" description="Helical" evidence="25">
    <location>
        <begin position="1242"/>
        <end position="1264"/>
    </location>
</feature>
<feature type="transmembrane region" description="Helical" evidence="25">
    <location>
        <begin position="1465"/>
        <end position="1488"/>
    </location>
</feature>
<evidence type="ECO:0000256" key="3">
    <source>
        <dbReference type="ARBA" id="ARBA00022448"/>
    </source>
</evidence>
<keyword evidence="13" id="KW-0406">Ion transport</keyword>
<sequence length="2277" mass="259163">MARFGDDLPTRYGAGVPGGAGRGSSRQGGPQPGQRMYKQSMAQRARTMALYNPIPVKQNCFTVNRSLFIFSEDNVIRKYAKRITEWPYPLPRGTGRAVTRTEQHLPEHDKTDMSERLDDTEPYFIGIFCFEAGIKIIALGFVFHKGSYLRNGWNVMDFVVVLTGILATAGTDFDLRTLRAVRVLRPLKLVSGIPSLQVVLKSIMKAMVPLLQIGLLLFFAIVMFAIIGLEFYMGKFHKACFPKDSDEPVGDFPCGEEPPARLCDNETECRPYWKGPNFGITNFDNILFAVLTVFQCITMEGWTDILYNTNDAVGPMWNWLYFIPLIIVGSFFMLNLVLGVLSGEFAKERERVENRRAFLKLRRQQQIERELNGYLEWIFKAGEKPADPLLKRATIKKSKNDLIHAEEGSPFARSSLKSGKNESSSYLRRKEKMFRFFIRRMVKAQSFYWFVLCVVALNTLCVAMVHYSQPPWLTKALYFAEFVFLGLFLTEMSMKMYGLGPRNYFHSSFNCFDFGVIVGSIFEVVWAAVKPGTSFGISVLRALRLLRIFKVTKYWNSLRNLVVSLLNSMKSIVSLLFLLFLFIVVFALLGMQLFGGQFYFEEETRNTNFDTFPTAILTVFQILTGEDWNNVMYFAIESQGGVSKGMYSCIYFIILTLFGNYTLLNVFLAIAVDNLANAQELTKDEEEMEEATNQKLALQKAKEVAEVSPMSATNLSITAKQQNSTKCRSVWEQRTTQIRMHNFRASCEALYSELEPEDRLRFATNLRLRPDAKSHMDRPLLVDPQDSVETKDGSPEAPPLNELEPGPLEPAEQQHQRKPHRHRERGGGETNGGGRENGNHNGDSGSNDREERHRQHRSRSKEGEGGKESGRGECNRSQERSKRHHRRASPEDGTEREHRRHRTHRHSAERQGKEGNGQPTSGSKGERKSRHRGGGSRSGNREVDGNNRGTGENGEEPHRSRHRGRHKALSTYDTDDRRDNNNREEGGEKDHRNHKTSRNEAEVPVGGLQQLPEQPEDADNQKNVNRMSQPHQDRASTVTIPVTITAPPGESTVIPMNNTDFEVKSEEKKDLEADDLTKNGPKQILPYSSMFVFSSTNPVRRLCHYIVNMRYFEMVILIVISLSSIALAAEDPVQADSPRNDVLKYMDYIFTGVFTFEMVIKMIDLGLLLHSGSYFRDLWNILDFIVVSGALVAFAFSGNKGKDLNTIKSLRVLRVLRPLKTIKRLPKLKAVFDCVVNSLKNVLNILIVYMLFMFIFAVVAVQLFKGKFFYCTDESKDLEKDCRGEYLNYENDDVRAQARQWKKYEFHYDNVLWALLTLFTVSTGEGWPNVLKHSVDATYEDQGPTPGFRMEMSIFYVVYFVVFPFFFVNIFVALIIITFQEQGDKVMSECNLEKNERACIDFVISAKPLTRYMPQNRQSFQYKMWKFVVSPPFEYFIMAMIALNTIVLMMKFHGASDTYEMMLKCLNIIFTSMFSLECILKIIAFGVLNYFRDAWNVFDFVTVLGSITDILVTEIAENFINLSFLRLFRAARLIKLLRQGYTIRILLWTFVQSFKALPYVCLLIAMLFFIYAIIGMQVFGNIALLDESAINRHNNFRTFHQALMLLFRSATGEGWHEIMLSCLGNRPCDPRSGNHRDECGSEFAYFYFVSFIFLCSFLMLNLFVAVIMDNFEYLTRDSSILGPHHLDEFIRVWAEYDPAACCRIHYKDMYNLLRFIAPPLGLGKRCPSRVAYKRLVRMNMPISNNDLTVHFTSTLMALIRTALDIRLASGGIKQHESDAELRKEILSVWPNLSQKTLDLLVPPHKPDEMTVGKVYAALMIFDFYKQNKNNRDHSHQQPGVLSQTGTVSLFQPLKATLDQNLPFGNAKMFLRQKSSASLNNGGIIPSQDMGIRESSSWGTQPAQDPFSTPRSTTFQRGHSEEIHVVEMKEIVQSLSNGAELPTGLETQGRAVSMPRLAAESHVSIHSKERAVSLTPIPDTSPMKRSVSTLTPPQRPQLYEYSLERVPPERTHQHHHRCHRRRERKQKSTERSPPNEDTEAVSRERRQERGRSQERKQQPPSSSEKQRFYSCDRYGSRESGHPRHSDHSRATSPSSGQDHGTQRQGSGSASGSPRLTSSGASTPCRGIRRQLPQTPLTPRPSVTYRTAHSSPVHFGGPSYSPGRLSRGLSEHNTLMYSDSPSHSACTVTRIGSDPYLGPRQDSESYCPVPEDTLTFEEALASNSGRSSRTSYVSSLTSHSHQLCRVPNGYHYTLGLSTGPGTAQRGRSYYHEADEDDWC</sequence>
<feature type="transmembrane region" description="Helical" evidence="25">
    <location>
        <begin position="210"/>
        <end position="233"/>
    </location>
</feature>
<feature type="binding site" evidence="20">
    <location>
        <position position="626"/>
    </location>
    <ligand>
        <name>Ca(2+)</name>
        <dbReference type="ChEBI" id="CHEBI:29108"/>
    </ligand>
</feature>
<evidence type="ECO:0000313" key="28">
    <source>
        <dbReference type="Proteomes" id="UP000694569"/>
    </source>
</evidence>
<feature type="transmembrane region" description="Helical" evidence="25">
    <location>
        <begin position="1181"/>
        <end position="1198"/>
    </location>
</feature>
<feature type="binding site" evidence="20">
    <location>
        <position position="300"/>
    </location>
    <ligand>
        <name>Ca(2+)</name>
        <dbReference type="ChEBI" id="CHEBI:29108"/>
    </ligand>
</feature>
<dbReference type="Gene3D" id="1.20.120.350">
    <property type="entry name" value="Voltage-gated potassium channels. Chain C"/>
    <property type="match status" value="4"/>
</dbReference>
<evidence type="ECO:0000256" key="15">
    <source>
        <dbReference type="ARBA" id="ARBA00023157"/>
    </source>
</evidence>
<feature type="region of interest" description="Disordered" evidence="24">
    <location>
        <begin position="1967"/>
        <end position="2161"/>
    </location>
</feature>
<dbReference type="PANTHER" id="PTHR45628:SF6">
    <property type="entry name" value="VOLTAGE-DEPENDENT N-TYPE CALCIUM CHANNEL SUBUNIT ALPHA-1B"/>
    <property type="match status" value="1"/>
</dbReference>
<keyword evidence="10 20" id="KW-0106">Calcium</keyword>
<keyword evidence="6 22" id="KW-0107">Calcium channel</keyword>
<keyword evidence="12 25" id="KW-1133">Transmembrane helix</keyword>
<dbReference type="InterPro" id="IPR005821">
    <property type="entry name" value="Ion_trans_dom"/>
</dbReference>
<gene>
    <name evidence="27" type="primary">CACNA1B</name>
</gene>
<evidence type="ECO:0000256" key="10">
    <source>
        <dbReference type="ARBA" id="ARBA00022837"/>
    </source>
</evidence>
<feature type="coiled-coil region" evidence="23">
    <location>
        <begin position="681"/>
        <end position="708"/>
    </location>
</feature>
<dbReference type="Gene3D" id="6.10.250.2180">
    <property type="match status" value="1"/>
</dbReference>
<keyword evidence="23" id="KW-0175">Coiled coil</keyword>
<comment type="similarity">
    <text evidence="2">Belongs to the calcium channel alpha-1 subunit (TC 1.A.1.11) family. CACNA1B subfamily.</text>
</comment>
<dbReference type="GO" id="GO:0043025">
    <property type="term" value="C:neuronal cell body"/>
    <property type="evidence" value="ECO:0007669"/>
    <property type="project" value="TreeGrafter"/>
</dbReference>
<feature type="compositionally biased region" description="Polar residues" evidence="24">
    <location>
        <begin position="1893"/>
        <end position="1916"/>
    </location>
</feature>